<feature type="compositionally biased region" description="Polar residues" evidence="1">
    <location>
        <begin position="43"/>
        <end position="64"/>
    </location>
</feature>
<organism evidence="4">
    <name type="scientific">Thelazia callipaeda</name>
    <name type="common">Oriental eyeworm</name>
    <name type="synonym">Parasitic nematode</name>
    <dbReference type="NCBI Taxonomy" id="103827"/>
    <lineage>
        <taxon>Eukaryota</taxon>
        <taxon>Metazoa</taxon>
        <taxon>Ecdysozoa</taxon>
        <taxon>Nematoda</taxon>
        <taxon>Chromadorea</taxon>
        <taxon>Rhabditida</taxon>
        <taxon>Spirurina</taxon>
        <taxon>Spiruromorpha</taxon>
        <taxon>Thelazioidea</taxon>
        <taxon>Thelaziidae</taxon>
        <taxon>Thelazia</taxon>
    </lineage>
</organism>
<gene>
    <name evidence="2" type="ORF">TCLT_LOCUS1538</name>
</gene>
<sequence length="88" mass="9609">MLSMLTSGNQANEVDGAVSGRKCVYYVLSRFYFHGLVNPIVPSSTSGLGSPQNTKNVSCSNTPTDSHRRSSDLYSPNSSSKQIHKERQ</sequence>
<dbReference type="Proteomes" id="UP000276776">
    <property type="component" value="Unassembled WGS sequence"/>
</dbReference>
<evidence type="ECO:0000313" key="2">
    <source>
        <dbReference type="EMBL" id="VDM97034.1"/>
    </source>
</evidence>
<evidence type="ECO:0000313" key="4">
    <source>
        <dbReference type="WBParaSite" id="TCLT_0000153701-mRNA-1"/>
    </source>
</evidence>
<feature type="region of interest" description="Disordered" evidence="1">
    <location>
        <begin position="43"/>
        <end position="88"/>
    </location>
</feature>
<dbReference type="WBParaSite" id="TCLT_0000153701-mRNA-1">
    <property type="protein sequence ID" value="TCLT_0000153701-mRNA-1"/>
    <property type="gene ID" value="TCLT_0000153701"/>
</dbReference>
<dbReference type="EMBL" id="UYYF01000205">
    <property type="protein sequence ID" value="VDM97034.1"/>
    <property type="molecule type" value="Genomic_DNA"/>
</dbReference>
<proteinExistence type="predicted"/>
<feature type="compositionally biased region" description="Polar residues" evidence="1">
    <location>
        <begin position="72"/>
        <end position="81"/>
    </location>
</feature>
<evidence type="ECO:0000256" key="1">
    <source>
        <dbReference type="SAM" id="MobiDB-lite"/>
    </source>
</evidence>
<protein>
    <submittedName>
        <fullName evidence="4">Ovule protein</fullName>
    </submittedName>
</protein>
<evidence type="ECO:0000313" key="3">
    <source>
        <dbReference type="Proteomes" id="UP000276776"/>
    </source>
</evidence>
<reference evidence="2 3" key="2">
    <citation type="submission" date="2018-11" db="EMBL/GenBank/DDBJ databases">
        <authorList>
            <consortium name="Pathogen Informatics"/>
        </authorList>
    </citation>
    <scope>NUCLEOTIDE SEQUENCE [LARGE SCALE GENOMIC DNA]</scope>
</reference>
<dbReference type="AlphaFoldDB" id="A0A0N5CMZ6"/>
<accession>A0A0N5CMZ6</accession>
<reference evidence="4" key="1">
    <citation type="submission" date="2017-02" db="UniProtKB">
        <authorList>
            <consortium name="WormBaseParasite"/>
        </authorList>
    </citation>
    <scope>IDENTIFICATION</scope>
</reference>
<name>A0A0N5CMZ6_THECL</name>
<keyword evidence="3" id="KW-1185">Reference proteome</keyword>